<feature type="compositionally biased region" description="Basic residues" evidence="1">
    <location>
        <begin position="775"/>
        <end position="788"/>
    </location>
</feature>
<reference evidence="4 5" key="1">
    <citation type="submission" date="2020-03" db="EMBL/GenBank/DDBJ databases">
        <title>Dissostichus mawsoni Genome sequencing and assembly.</title>
        <authorList>
            <person name="Park H."/>
        </authorList>
    </citation>
    <scope>NUCLEOTIDE SEQUENCE [LARGE SCALE GENOMIC DNA]</scope>
    <source>
        <strain evidence="4">DM0001</strain>
        <tissue evidence="4">Muscle</tissue>
    </source>
</reference>
<dbReference type="AlphaFoldDB" id="A0A7J5YHG7"/>
<evidence type="ECO:0000256" key="2">
    <source>
        <dbReference type="SAM" id="Phobius"/>
    </source>
</evidence>
<keyword evidence="2" id="KW-0472">Membrane</keyword>
<gene>
    <name evidence="4" type="ORF">F7725_014888</name>
</gene>
<comment type="caution">
    <text evidence="4">The sequence shown here is derived from an EMBL/GenBank/DDBJ whole genome shotgun (WGS) entry which is preliminary data.</text>
</comment>
<dbReference type="GO" id="GO:0000381">
    <property type="term" value="P:regulation of alternative mRNA splicing, via spliceosome"/>
    <property type="evidence" value="ECO:0007669"/>
    <property type="project" value="TreeGrafter"/>
</dbReference>
<dbReference type="GO" id="GO:1990247">
    <property type="term" value="F:N6-methyladenosine-containing RNA reader activity"/>
    <property type="evidence" value="ECO:0007669"/>
    <property type="project" value="TreeGrafter"/>
</dbReference>
<dbReference type="GO" id="GO:0003729">
    <property type="term" value="F:mRNA binding"/>
    <property type="evidence" value="ECO:0007669"/>
    <property type="project" value="TreeGrafter"/>
</dbReference>
<dbReference type="PANTHER" id="PTHR12357">
    <property type="entry name" value="YTH YT521-B HOMOLOGY DOMAIN-CONTAINING"/>
    <property type="match status" value="1"/>
</dbReference>
<feature type="compositionally biased region" description="Pro residues" evidence="1">
    <location>
        <begin position="764"/>
        <end position="774"/>
    </location>
</feature>
<feature type="compositionally biased region" description="Gly residues" evidence="1">
    <location>
        <begin position="392"/>
        <end position="403"/>
    </location>
</feature>
<dbReference type="GO" id="GO:0005654">
    <property type="term" value="C:nucleoplasm"/>
    <property type="evidence" value="ECO:0007669"/>
    <property type="project" value="TreeGrafter"/>
</dbReference>
<feature type="region of interest" description="Disordered" evidence="1">
    <location>
        <begin position="697"/>
        <end position="724"/>
    </location>
</feature>
<dbReference type="PANTHER" id="PTHR12357:SF3">
    <property type="entry name" value="YTH DOMAIN-CONTAINING PROTEIN 1"/>
    <property type="match status" value="1"/>
</dbReference>
<accession>A0A7J5YHG7</accession>
<dbReference type="EMBL" id="JAAKFY010000012">
    <property type="protein sequence ID" value="KAF3848391.1"/>
    <property type="molecule type" value="Genomic_DNA"/>
</dbReference>
<sequence length="924" mass="101348">MCQSSGFPPAGLLPPAPDWLAGSSSTLLLVIVLVAVGGGGAALGLEAVFLLEEGGRPEALLLEEEREGAWPAEGRSLFGSVSSRLTFVLAPLGRHHSRCHVLLPARPALGALFLPPLEQQKKKIQQQITPPFLSFSLAVFLFISLFLLLGARQEHVTAAVMAAERREDKDGELNVLEDILTEAPDQDDELYNPETERSVSDKKGHAPSRSSSNKRASGLPPSSNKKTASSPEPAPPPPTATSTMTRRRVDEEPASQSGAGGRSPAGGKPRGFWRGSASQSHPHGTYQPITSTRHMSANHIHTAHISQSHPHGTCQPITSTRHMSANHIHTAHGDEDLKLEISANHIPPSEESKPRPPQDARSEGEAAPEFGSEAGSGSSSPSGSHAEEEEGGGAGGGRGGGRGGMEEEEEEEEEEGEKEEDEEEEEYERRGEGNDYDTRSEAGDSRSSGSFSDDGESVHSGSASEASGSEKKQEKLSSSVRAVRKGMETALHPERRSLLLIKSNNHENVSLAKAKGVWSTLPVNEKKLNAAFRSARSVVLVFSVRESGKFQGFARLSSESHHGGSPIHWVLPAGMNAKMLGGVFKIDWLCRRELPFTKTAHLSNPWNEQKPRGRAPGRSQSSSQAPDAVGAAPARSSAAARTGKVSQSQSCSQSQSQSCSQSSSPCFLFFFCCCHHGATWTTETPWLSARRRPEEFDLHGRKRPRPDGPPEFNQRAGFIQDLRNQPVDRRFSSVRRDVFLNGSYNDYMRDYHHSVGPRPLADSAPPPPPSLLPPHHPRPPHQAYHHHPPCLLTRPAPSLQRQAGAPPHRAFPSSPHDYDMRVDDFLRRTQAVVSGRRERERQRERERGVPRRERERERERGGRDRERERDKERGRYRADLQGFILKASCGRFLCLGRKIMNQRGGAPRRHRSLRGKTILKNCSR</sequence>
<evidence type="ECO:0000313" key="4">
    <source>
        <dbReference type="EMBL" id="KAF3848391.1"/>
    </source>
</evidence>
<feature type="compositionally biased region" description="Basic and acidic residues" evidence="1">
    <location>
        <begin position="194"/>
        <end position="204"/>
    </location>
</feature>
<keyword evidence="2" id="KW-1133">Transmembrane helix</keyword>
<feature type="transmembrane region" description="Helical" evidence="2">
    <location>
        <begin position="132"/>
        <end position="151"/>
    </location>
</feature>
<evidence type="ECO:0000313" key="5">
    <source>
        <dbReference type="Proteomes" id="UP000518266"/>
    </source>
</evidence>
<dbReference type="GO" id="GO:0000398">
    <property type="term" value="P:mRNA splicing, via spliceosome"/>
    <property type="evidence" value="ECO:0007669"/>
    <property type="project" value="TreeGrafter"/>
</dbReference>
<feature type="compositionally biased region" description="Low complexity" evidence="1">
    <location>
        <begin position="631"/>
        <end position="641"/>
    </location>
</feature>
<evidence type="ECO:0000256" key="1">
    <source>
        <dbReference type="SAM" id="MobiDB-lite"/>
    </source>
</evidence>
<feature type="compositionally biased region" description="Polar residues" evidence="1">
    <location>
        <begin position="276"/>
        <end position="290"/>
    </location>
</feature>
<keyword evidence="2" id="KW-0812">Transmembrane</keyword>
<proteinExistence type="predicted"/>
<feature type="region of interest" description="Disordered" evidence="1">
    <location>
        <begin position="330"/>
        <end position="482"/>
    </location>
</feature>
<feature type="transmembrane region" description="Helical" evidence="2">
    <location>
        <begin position="27"/>
        <end position="51"/>
    </location>
</feature>
<feature type="compositionally biased region" description="Basic and acidic residues" evidence="1">
    <location>
        <begin position="427"/>
        <end position="444"/>
    </location>
</feature>
<feature type="compositionally biased region" description="Low complexity" evidence="1">
    <location>
        <begin position="365"/>
        <end position="384"/>
    </location>
</feature>
<dbReference type="Proteomes" id="UP000518266">
    <property type="component" value="Unassembled WGS sequence"/>
</dbReference>
<feature type="compositionally biased region" description="Basic and acidic residues" evidence="1">
    <location>
        <begin position="348"/>
        <end position="364"/>
    </location>
</feature>
<feature type="compositionally biased region" description="Polar residues" evidence="1">
    <location>
        <begin position="208"/>
        <end position="226"/>
    </location>
</feature>
<feature type="compositionally biased region" description="Acidic residues" evidence="1">
    <location>
        <begin position="406"/>
        <end position="426"/>
    </location>
</feature>
<dbReference type="OrthoDB" id="5842105at2759"/>
<keyword evidence="5" id="KW-1185">Reference proteome</keyword>
<dbReference type="Pfam" id="PF04146">
    <property type="entry name" value="YTH"/>
    <property type="match status" value="1"/>
</dbReference>
<feature type="compositionally biased region" description="Basic and acidic residues" evidence="1">
    <location>
        <begin position="835"/>
        <end position="873"/>
    </location>
</feature>
<dbReference type="Gene3D" id="3.10.590.10">
    <property type="entry name" value="ph1033 like domains"/>
    <property type="match status" value="1"/>
</dbReference>
<protein>
    <recommendedName>
        <fullName evidence="3">YTH domain-containing protein</fullName>
    </recommendedName>
</protein>
<name>A0A7J5YHG7_DISMA</name>
<feature type="region of interest" description="Disordered" evidence="1">
    <location>
        <begin position="601"/>
        <end position="641"/>
    </location>
</feature>
<dbReference type="InterPro" id="IPR007275">
    <property type="entry name" value="YTH_domain"/>
</dbReference>
<dbReference type="PROSITE" id="PS50882">
    <property type="entry name" value="YTH"/>
    <property type="match status" value="1"/>
</dbReference>
<dbReference type="InterPro" id="IPR045168">
    <property type="entry name" value="YTH_prot"/>
</dbReference>
<dbReference type="CDD" id="cd21134">
    <property type="entry name" value="YTH"/>
    <property type="match status" value="1"/>
</dbReference>
<feature type="region of interest" description="Disordered" evidence="1">
    <location>
        <begin position="832"/>
        <end position="873"/>
    </location>
</feature>
<feature type="region of interest" description="Disordered" evidence="1">
    <location>
        <begin position="181"/>
        <end position="290"/>
    </location>
</feature>
<evidence type="ECO:0000259" key="3">
    <source>
        <dbReference type="PROSITE" id="PS50882"/>
    </source>
</evidence>
<organism evidence="4 5">
    <name type="scientific">Dissostichus mawsoni</name>
    <name type="common">Antarctic cod</name>
    <dbReference type="NCBI Taxonomy" id="36200"/>
    <lineage>
        <taxon>Eukaryota</taxon>
        <taxon>Metazoa</taxon>
        <taxon>Chordata</taxon>
        <taxon>Craniata</taxon>
        <taxon>Vertebrata</taxon>
        <taxon>Euteleostomi</taxon>
        <taxon>Actinopterygii</taxon>
        <taxon>Neopterygii</taxon>
        <taxon>Teleostei</taxon>
        <taxon>Neoteleostei</taxon>
        <taxon>Acanthomorphata</taxon>
        <taxon>Eupercaria</taxon>
        <taxon>Perciformes</taxon>
        <taxon>Notothenioidei</taxon>
        <taxon>Nototheniidae</taxon>
        <taxon>Dissostichus</taxon>
    </lineage>
</organism>
<feature type="region of interest" description="Disordered" evidence="1">
    <location>
        <begin position="751"/>
        <end position="819"/>
    </location>
</feature>
<feature type="domain" description="YTH" evidence="3">
    <location>
        <begin position="496"/>
        <end position="633"/>
    </location>
</feature>